<dbReference type="CDD" id="cd00266">
    <property type="entry name" value="MADS_SRF_like"/>
    <property type="match status" value="1"/>
</dbReference>
<accession>A0A6J0N5Y4</accession>
<dbReference type="InterPro" id="IPR036879">
    <property type="entry name" value="TF_MADSbox_sf"/>
</dbReference>
<dbReference type="OrthoDB" id="601557at2759"/>
<keyword evidence="7" id="KW-1185">Reference proteome</keyword>
<feature type="domain" description="MADS-box" evidence="6">
    <location>
        <begin position="1"/>
        <end position="61"/>
    </location>
</feature>
<protein>
    <submittedName>
        <fullName evidence="8">Agamous-like MADS-box protein AGL80</fullName>
    </submittedName>
</protein>
<dbReference type="PRINTS" id="PR00404">
    <property type="entry name" value="MADSDOMAIN"/>
</dbReference>
<evidence type="ECO:0000256" key="4">
    <source>
        <dbReference type="ARBA" id="ARBA00023163"/>
    </source>
</evidence>
<evidence type="ECO:0000256" key="1">
    <source>
        <dbReference type="ARBA" id="ARBA00004123"/>
    </source>
</evidence>
<keyword evidence="2" id="KW-0805">Transcription regulation</keyword>
<dbReference type="Pfam" id="PF00319">
    <property type="entry name" value="SRF-TF"/>
    <property type="match status" value="1"/>
</dbReference>
<sequence>MARNRVRMAYIENDNSRKATFRKRKGGIMKKALELSTLCDVPVAVFVQSEYKPVPEVFPASREAMGNVLAKWDMLSLVDKTKRMVNQEKFLQQRIDKATEGIKKVDKENKELAMKEVMFDCLSEKTAPCFLVKDDLPELAGVIDLYIKRLNRRMQILTMNDASSSSSVIPPAVATAVAMPRAEMGFYSTGFNGMIQENMNVMTNVKDFDLNQAQDEYP</sequence>
<reference evidence="7" key="1">
    <citation type="journal article" date="2019" name="Database">
        <title>The radish genome database (RadishGD): an integrated information resource for radish genomics.</title>
        <authorList>
            <person name="Yu H.J."/>
            <person name="Baek S."/>
            <person name="Lee Y.J."/>
            <person name="Cho A."/>
            <person name="Mun J.H."/>
        </authorList>
    </citation>
    <scope>NUCLEOTIDE SEQUENCE [LARGE SCALE GENOMIC DNA]</scope>
    <source>
        <strain evidence="7">cv. WK10039</strain>
    </source>
</reference>
<evidence type="ECO:0000256" key="3">
    <source>
        <dbReference type="ARBA" id="ARBA00023125"/>
    </source>
</evidence>
<proteinExistence type="predicted"/>
<comment type="subcellular location">
    <subcellularLocation>
        <location evidence="1">Nucleus</location>
    </subcellularLocation>
</comment>
<evidence type="ECO:0000256" key="2">
    <source>
        <dbReference type="ARBA" id="ARBA00023015"/>
    </source>
</evidence>
<dbReference type="GO" id="GO:0005634">
    <property type="term" value="C:nucleus"/>
    <property type="evidence" value="ECO:0007669"/>
    <property type="project" value="UniProtKB-SubCell"/>
</dbReference>
<name>A0A6J0N5Y4_RAPSA</name>
<dbReference type="KEGG" id="rsz:108850247"/>
<organism evidence="7 8">
    <name type="scientific">Raphanus sativus</name>
    <name type="common">Radish</name>
    <name type="synonym">Raphanus raphanistrum var. sativus</name>
    <dbReference type="NCBI Taxonomy" id="3726"/>
    <lineage>
        <taxon>Eukaryota</taxon>
        <taxon>Viridiplantae</taxon>
        <taxon>Streptophyta</taxon>
        <taxon>Embryophyta</taxon>
        <taxon>Tracheophyta</taxon>
        <taxon>Spermatophyta</taxon>
        <taxon>Magnoliopsida</taxon>
        <taxon>eudicotyledons</taxon>
        <taxon>Gunneridae</taxon>
        <taxon>Pentapetalae</taxon>
        <taxon>rosids</taxon>
        <taxon>malvids</taxon>
        <taxon>Brassicales</taxon>
        <taxon>Brassicaceae</taxon>
        <taxon>Brassiceae</taxon>
        <taxon>Raphanus</taxon>
    </lineage>
</organism>
<dbReference type="SMART" id="SM00432">
    <property type="entry name" value="MADS"/>
    <property type="match status" value="1"/>
</dbReference>
<dbReference type="Proteomes" id="UP000504610">
    <property type="component" value="Chromosome 4"/>
</dbReference>
<keyword evidence="3" id="KW-0238">DNA-binding</keyword>
<dbReference type="PANTHER" id="PTHR48019">
    <property type="entry name" value="SERUM RESPONSE FACTOR HOMOLOG"/>
    <property type="match status" value="1"/>
</dbReference>
<evidence type="ECO:0000259" key="6">
    <source>
        <dbReference type="PROSITE" id="PS50066"/>
    </source>
</evidence>
<keyword evidence="4" id="KW-0804">Transcription</keyword>
<dbReference type="InterPro" id="IPR033897">
    <property type="entry name" value="SRF-like_MADS-box"/>
</dbReference>
<evidence type="ECO:0000313" key="8">
    <source>
        <dbReference type="RefSeq" id="XP_018479318.2"/>
    </source>
</evidence>
<dbReference type="GO" id="GO:0000981">
    <property type="term" value="F:DNA-binding transcription factor activity, RNA polymerase II-specific"/>
    <property type="evidence" value="ECO:0007669"/>
    <property type="project" value="InterPro"/>
</dbReference>
<dbReference type="AlphaFoldDB" id="A0A6J0N5Y4"/>
<dbReference type="Gene3D" id="3.40.1810.10">
    <property type="entry name" value="Transcription factor, MADS-box"/>
    <property type="match status" value="1"/>
</dbReference>
<evidence type="ECO:0000313" key="7">
    <source>
        <dbReference type="Proteomes" id="UP000504610"/>
    </source>
</evidence>
<evidence type="ECO:0000256" key="5">
    <source>
        <dbReference type="ARBA" id="ARBA00023242"/>
    </source>
</evidence>
<reference evidence="8" key="2">
    <citation type="submission" date="2025-08" db="UniProtKB">
        <authorList>
            <consortium name="RefSeq"/>
        </authorList>
    </citation>
    <scope>IDENTIFICATION</scope>
    <source>
        <tissue evidence="8">Leaf</tissue>
    </source>
</reference>
<dbReference type="GO" id="GO:0000987">
    <property type="term" value="F:cis-regulatory region sequence-specific DNA binding"/>
    <property type="evidence" value="ECO:0007669"/>
    <property type="project" value="InterPro"/>
</dbReference>
<dbReference type="GO" id="GO:0045944">
    <property type="term" value="P:positive regulation of transcription by RNA polymerase II"/>
    <property type="evidence" value="ECO:0007669"/>
    <property type="project" value="InterPro"/>
</dbReference>
<dbReference type="InterPro" id="IPR050142">
    <property type="entry name" value="MADS-box/MEF2_TF"/>
</dbReference>
<gene>
    <name evidence="8" type="primary">LOC108850247</name>
</gene>
<dbReference type="GeneID" id="108850247"/>
<dbReference type="SUPFAM" id="SSF55455">
    <property type="entry name" value="SRF-like"/>
    <property type="match status" value="1"/>
</dbReference>
<dbReference type="GO" id="GO:0046983">
    <property type="term" value="F:protein dimerization activity"/>
    <property type="evidence" value="ECO:0007669"/>
    <property type="project" value="InterPro"/>
</dbReference>
<dbReference type="PROSITE" id="PS50066">
    <property type="entry name" value="MADS_BOX_2"/>
    <property type="match status" value="1"/>
</dbReference>
<keyword evidence="5" id="KW-0539">Nucleus</keyword>
<dbReference type="InterPro" id="IPR002100">
    <property type="entry name" value="TF_MADSbox"/>
</dbReference>
<dbReference type="RefSeq" id="XP_018479318.2">
    <property type="nucleotide sequence ID" value="XM_018623816.2"/>
</dbReference>